<dbReference type="Proteomes" id="UP000253551">
    <property type="component" value="Unassembled WGS sequence"/>
</dbReference>
<dbReference type="CDD" id="cd09917">
    <property type="entry name" value="F-box_SF"/>
    <property type="match status" value="1"/>
</dbReference>
<dbReference type="Gene3D" id="1.20.1280.50">
    <property type="match status" value="1"/>
</dbReference>
<dbReference type="Gene3D" id="3.80.10.10">
    <property type="entry name" value="Ribonuclease Inhibitor"/>
    <property type="match status" value="1"/>
</dbReference>
<sequence>MTNKRPYDFSLIPPEIWEYIFRFLSSHNVFQCQKVCKAWYLPAQRVFLEHVFLKSRYDVEQFLQCFLTHVNTHSFGCVKKFTIGHNYTMPSRARLSLASDIVKNLIIHFPHVQQLVISGNCIDLEYFGKDDMTNAMLAYWPSLNVFRVDWVLLQAEKRKTYLQTIYKLRHCTTELALYDHDYITREMGGITQFLSGFSRLEHLKIIPQDNIDTMEKCLDVMESCQHLVSLDMYTKREDEDGFVERYLQKKPWHERLAIQERWMGIQSLKLTMTHFCINTIEFIIRYMTGLQTWTIGFVVANIDEWTEIQRTVFACQFLDFLCLRQHYLLRPINISYHNNNDYIRSILEKHFHRAAEKHLTIILYNNNSEFGFDYNNASANASKFLLQLTSNINERTAQMTHYFDPQTESDISLLTQVLPYTIDTITFNLGGLYQYTEMISSHFKQMMQQLVKVEKVVILLPRHCCYDDTLMDNNTVYPQVMKLEVSAGHALWIHPETFKQMSQTFVSLKYLSLWFCSGVWESAQKAFVIYMPQTKLERLHLDVTPVRVQTGKLLTKQMAFADAYFILKVTTTNTRYYRVALDYLSLEEIPESQGFEQEYLTVHIVFDSIEFINMYLHQEIFNEFRPVLVMDPQKVVQTTVTL</sequence>
<dbReference type="InterPro" id="IPR001810">
    <property type="entry name" value="F-box_dom"/>
</dbReference>
<dbReference type="SUPFAM" id="SSF52047">
    <property type="entry name" value="RNI-like"/>
    <property type="match status" value="1"/>
</dbReference>
<accession>A0A367J6X9</accession>
<proteinExistence type="predicted"/>
<organism evidence="2 3">
    <name type="scientific">Rhizopus stolonifer</name>
    <name type="common">Rhizopus nigricans</name>
    <dbReference type="NCBI Taxonomy" id="4846"/>
    <lineage>
        <taxon>Eukaryota</taxon>
        <taxon>Fungi</taxon>
        <taxon>Fungi incertae sedis</taxon>
        <taxon>Mucoromycota</taxon>
        <taxon>Mucoromycotina</taxon>
        <taxon>Mucoromycetes</taxon>
        <taxon>Mucorales</taxon>
        <taxon>Mucorineae</taxon>
        <taxon>Rhizopodaceae</taxon>
        <taxon>Rhizopus</taxon>
    </lineage>
</organism>
<feature type="domain" description="F-box" evidence="1">
    <location>
        <begin position="6"/>
        <end position="55"/>
    </location>
</feature>
<name>A0A367J6X9_RHIST</name>
<dbReference type="Pfam" id="PF12937">
    <property type="entry name" value="F-box-like"/>
    <property type="match status" value="1"/>
</dbReference>
<dbReference type="InterPro" id="IPR036047">
    <property type="entry name" value="F-box-like_dom_sf"/>
</dbReference>
<evidence type="ECO:0000259" key="1">
    <source>
        <dbReference type="PROSITE" id="PS50181"/>
    </source>
</evidence>
<keyword evidence="3" id="KW-1185">Reference proteome</keyword>
<comment type="caution">
    <text evidence="2">The sequence shown here is derived from an EMBL/GenBank/DDBJ whole genome shotgun (WGS) entry which is preliminary data.</text>
</comment>
<reference evidence="2 3" key="1">
    <citation type="journal article" date="2018" name="G3 (Bethesda)">
        <title>Phylogenetic and Phylogenomic Definition of Rhizopus Species.</title>
        <authorList>
            <person name="Gryganskyi A.P."/>
            <person name="Golan J."/>
            <person name="Dolatabadi S."/>
            <person name="Mondo S."/>
            <person name="Robb S."/>
            <person name="Idnurm A."/>
            <person name="Muszewska A."/>
            <person name="Steczkiewicz K."/>
            <person name="Masonjones S."/>
            <person name="Liao H.L."/>
            <person name="Gajdeczka M.T."/>
            <person name="Anike F."/>
            <person name="Vuek A."/>
            <person name="Anishchenko I.M."/>
            <person name="Voigt K."/>
            <person name="de Hoog G.S."/>
            <person name="Smith M.E."/>
            <person name="Heitman J."/>
            <person name="Vilgalys R."/>
            <person name="Stajich J.E."/>
        </authorList>
    </citation>
    <scope>NUCLEOTIDE SEQUENCE [LARGE SCALE GENOMIC DNA]</scope>
    <source>
        <strain evidence="2 3">LSU 92-RS-03</strain>
    </source>
</reference>
<protein>
    <recommendedName>
        <fullName evidence="1">F-box domain-containing protein</fullName>
    </recommendedName>
</protein>
<gene>
    <name evidence="2" type="ORF">CU098_005342</name>
</gene>
<dbReference type="PROSITE" id="PS50181">
    <property type="entry name" value="FBOX"/>
    <property type="match status" value="1"/>
</dbReference>
<evidence type="ECO:0000313" key="3">
    <source>
        <dbReference type="Proteomes" id="UP000253551"/>
    </source>
</evidence>
<evidence type="ECO:0000313" key="2">
    <source>
        <dbReference type="EMBL" id="RCH85697.1"/>
    </source>
</evidence>
<dbReference type="InterPro" id="IPR032675">
    <property type="entry name" value="LRR_dom_sf"/>
</dbReference>
<dbReference type="EMBL" id="PJQM01004107">
    <property type="protein sequence ID" value="RCH85697.1"/>
    <property type="molecule type" value="Genomic_DNA"/>
</dbReference>
<dbReference type="SUPFAM" id="SSF81383">
    <property type="entry name" value="F-box domain"/>
    <property type="match status" value="1"/>
</dbReference>
<dbReference type="OrthoDB" id="2232267at2759"/>
<dbReference type="AlphaFoldDB" id="A0A367J6X9"/>